<dbReference type="InterPro" id="IPR036388">
    <property type="entry name" value="WH-like_DNA-bd_sf"/>
</dbReference>
<dbReference type="PIRSF" id="PIRSF012524">
    <property type="entry name" value="YitL_S1"/>
    <property type="match status" value="1"/>
</dbReference>
<dbReference type="Gene3D" id="2.40.50.140">
    <property type="entry name" value="Nucleic acid-binding proteins"/>
    <property type="match status" value="2"/>
</dbReference>
<dbReference type="RefSeq" id="WP_183276737.1">
    <property type="nucleotide sequence ID" value="NZ_BLZR01000001.1"/>
</dbReference>
<dbReference type="Pfam" id="PF13509">
    <property type="entry name" value="S1_2"/>
    <property type="match status" value="2"/>
</dbReference>
<keyword evidence="4" id="KW-1185">Reference proteome</keyword>
<sequence>MIKLGDFNNLEVVRESSVGYYLSGTDDGILLPYGNTLDRKLTVGEEVHAFIYRDSRDRLIATLKTPLATIHTVAYLEVKSITELGAFIDFGLERDIFVPIREQKYKLEVGKKYLFYIYEDKTKRLAATTDIDRALDIWEDVTLGEETTGIVYGYQTNGSLMVAVNGLCRGVILNNEYFSDVRPGDEIKARVKKIYEDGKVGLTPRKQKLEERSVLQEKILQYLKDNGGFMKYNDKSSPDVIKEVFNSSKNYFKMALGGLMREGIISQDANGTKLIDK</sequence>
<dbReference type="PANTHER" id="PTHR37296:SF1">
    <property type="entry name" value="CONSERVED VIRULENCE FACTOR B"/>
    <property type="match status" value="1"/>
</dbReference>
<dbReference type="SUPFAM" id="SSF50249">
    <property type="entry name" value="Nucleic acid-binding proteins"/>
    <property type="match status" value="1"/>
</dbReference>
<evidence type="ECO:0000313" key="4">
    <source>
        <dbReference type="Proteomes" id="UP000580568"/>
    </source>
</evidence>
<evidence type="ECO:0000259" key="2">
    <source>
        <dbReference type="PROSITE" id="PS50126"/>
    </source>
</evidence>
<name>A0A6V8SJY9_9CLOT</name>
<dbReference type="AlphaFoldDB" id="A0A6V8SJY9"/>
<dbReference type="EMBL" id="BLZR01000001">
    <property type="protein sequence ID" value="GFP75213.1"/>
    <property type="molecule type" value="Genomic_DNA"/>
</dbReference>
<dbReference type="Pfam" id="PF17783">
    <property type="entry name" value="WHD_CvfB"/>
    <property type="match status" value="1"/>
</dbReference>
<evidence type="ECO:0000313" key="3">
    <source>
        <dbReference type="EMBL" id="GFP75213.1"/>
    </source>
</evidence>
<dbReference type="InterPro" id="IPR003029">
    <property type="entry name" value="S1_domain"/>
</dbReference>
<dbReference type="InterPro" id="IPR040764">
    <property type="entry name" value="CvfB_WH"/>
</dbReference>
<evidence type="ECO:0000256" key="1">
    <source>
        <dbReference type="PIRNR" id="PIRNR012524"/>
    </source>
</evidence>
<dbReference type="GO" id="GO:0003676">
    <property type="term" value="F:nucleic acid binding"/>
    <property type="evidence" value="ECO:0007669"/>
    <property type="project" value="InterPro"/>
</dbReference>
<proteinExistence type="inferred from homology"/>
<gene>
    <name evidence="3" type="ORF">bsdtw1_01285</name>
</gene>
<dbReference type="Gene3D" id="1.10.10.10">
    <property type="entry name" value="Winged helix-like DNA-binding domain superfamily/Winged helix DNA-binding domain"/>
    <property type="match status" value="1"/>
</dbReference>
<organism evidence="3 4">
    <name type="scientific">Clostridium fungisolvens</name>
    <dbReference type="NCBI Taxonomy" id="1604897"/>
    <lineage>
        <taxon>Bacteria</taxon>
        <taxon>Bacillati</taxon>
        <taxon>Bacillota</taxon>
        <taxon>Clostridia</taxon>
        <taxon>Eubacteriales</taxon>
        <taxon>Clostridiaceae</taxon>
        <taxon>Clostridium</taxon>
    </lineage>
</organism>
<comment type="caution">
    <text evidence="3">The sequence shown here is derived from an EMBL/GenBank/DDBJ whole genome shotgun (WGS) entry which is preliminary data.</text>
</comment>
<dbReference type="PROSITE" id="PS50126">
    <property type="entry name" value="S1"/>
    <property type="match status" value="1"/>
</dbReference>
<comment type="similarity">
    <text evidence="1">Belongs to the CvfB family.</text>
</comment>
<reference evidence="3 4" key="1">
    <citation type="submission" date="2020-07" db="EMBL/GenBank/DDBJ databases">
        <title>A new beta-1,3-glucan-decomposing anaerobic bacterium isolated from anoxic soil subjected to biological soil disinfestation.</title>
        <authorList>
            <person name="Ueki A."/>
            <person name="Tonouchi A."/>
        </authorList>
    </citation>
    <scope>NUCLEOTIDE SEQUENCE [LARGE SCALE GENOMIC DNA]</scope>
    <source>
        <strain evidence="3 4">TW1</strain>
    </source>
</reference>
<feature type="domain" description="S1 motif" evidence="2">
    <location>
        <begin position="144"/>
        <end position="205"/>
    </location>
</feature>
<accession>A0A6V8SJY9</accession>
<protein>
    <submittedName>
        <fullName evidence="3">Conserved virulence factor B</fullName>
    </submittedName>
</protein>
<dbReference type="SMART" id="SM00316">
    <property type="entry name" value="S1"/>
    <property type="match status" value="2"/>
</dbReference>
<dbReference type="InterPro" id="IPR012340">
    <property type="entry name" value="NA-bd_OB-fold"/>
</dbReference>
<dbReference type="InterPro" id="IPR039566">
    <property type="entry name" value="CvfB_S1_st"/>
</dbReference>
<dbReference type="InterPro" id="IPR014464">
    <property type="entry name" value="CvfB_fam"/>
</dbReference>
<dbReference type="PANTHER" id="PTHR37296">
    <property type="entry name" value="CONSERVED VIRULENCE FACTOR B"/>
    <property type="match status" value="1"/>
</dbReference>
<dbReference type="Proteomes" id="UP000580568">
    <property type="component" value="Unassembled WGS sequence"/>
</dbReference>